<evidence type="ECO:0000256" key="3">
    <source>
        <dbReference type="RuleBase" id="RU003856"/>
    </source>
</evidence>
<evidence type="ECO:0000259" key="5">
    <source>
        <dbReference type="SMART" id="SM00269"/>
    </source>
</evidence>
<dbReference type="CDD" id="cd00023">
    <property type="entry name" value="BBI"/>
    <property type="match status" value="1"/>
</dbReference>
<feature type="signal peptide" evidence="4">
    <location>
        <begin position="1"/>
        <end position="28"/>
    </location>
</feature>
<dbReference type="InterPro" id="IPR000877">
    <property type="entry name" value="Prot_inh_BBI"/>
</dbReference>
<gene>
    <name evidence="6" type="ORF">Sjap_009092</name>
</gene>
<keyword evidence="3" id="KW-0722">Serine protease inhibitor</keyword>
<evidence type="ECO:0000313" key="6">
    <source>
        <dbReference type="EMBL" id="KAK9138498.1"/>
    </source>
</evidence>
<feature type="chain" id="PRO_5042916490" description="Bowman-Birk serine protease inhibitors family domain-containing protein" evidence="4">
    <location>
        <begin position="29"/>
        <end position="146"/>
    </location>
</feature>
<feature type="domain" description="Bowman-Birk serine protease inhibitors family" evidence="5">
    <location>
        <begin position="91"/>
        <end position="144"/>
    </location>
</feature>
<evidence type="ECO:0000256" key="4">
    <source>
        <dbReference type="SAM" id="SignalP"/>
    </source>
</evidence>
<dbReference type="InterPro" id="IPR035995">
    <property type="entry name" value="Bowman-Birk_prot_inh"/>
</dbReference>
<dbReference type="GO" id="GO:0005576">
    <property type="term" value="C:extracellular region"/>
    <property type="evidence" value="ECO:0007669"/>
    <property type="project" value="InterPro"/>
</dbReference>
<accession>A0AAP0JSA8</accession>
<comment type="caution">
    <text evidence="6">The sequence shown here is derived from an EMBL/GenBank/DDBJ whole genome shotgun (WGS) entry which is preliminary data.</text>
</comment>
<dbReference type="GO" id="GO:0004867">
    <property type="term" value="F:serine-type endopeptidase inhibitor activity"/>
    <property type="evidence" value="ECO:0007669"/>
    <property type="project" value="UniProtKB-KW"/>
</dbReference>
<reference evidence="6 7" key="1">
    <citation type="submission" date="2024-01" db="EMBL/GenBank/DDBJ databases">
        <title>Genome assemblies of Stephania.</title>
        <authorList>
            <person name="Yang L."/>
        </authorList>
    </citation>
    <scope>NUCLEOTIDE SEQUENCE [LARGE SCALE GENOMIC DNA]</scope>
    <source>
        <strain evidence="6">QJT</strain>
        <tissue evidence="6">Leaf</tissue>
    </source>
</reference>
<dbReference type="EMBL" id="JBBNAE010000003">
    <property type="protein sequence ID" value="KAK9138498.1"/>
    <property type="molecule type" value="Genomic_DNA"/>
</dbReference>
<organism evidence="6 7">
    <name type="scientific">Stephania japonica</name>
    <dbReference type="NCBI Taxonomy" id="461633"/>
    <lineage>
        <taxon>Eukaryota</taxon>
        <taxon>Viridiplantae</taxon>
        <taxon>Streptophyta</taxon>
        <taxon>Embryophyta</taxon>
        <taxon>Tracheophyta</taxon>
        <taxon>Spermatophyta</taxon>
        <taxon>Magnoliopsida</taxon>
        <taxon>Ranunculales</taxon>
        <taxon>Menispermaceae</taxon>
        <taxon>Menispermoideae</taxon>
        <taxon>Cissampelideae</taxon>
        <taxon>Stephania</taxon>
    </lineage>
</organism>
<evidence type="ECO:0000256" key="1">
    <source>
        <dbReference type="ARBA" id="ARBA00022690"/>
    </source>
</evidence>
<evidence type="ECO:0000256" key="2">
    <source>
        <dbReference type="ARBA" id="ARBA00023157"/>
    </source>
</evidence>
<dbReference type="Gene3D" id="2.10.69.10">
    <property type="entry name" value="Cysteine Protease (Bromelain) Inhibitor, subunit H"/>
    <property type="match status" value="1"/>
</dbReference>
<dbReference type="AlphaFoldDB" id="A0AAP0JSA8"/>
<dbReference type="Proteomes" id="UP001417504">
    <property type="component" value="Unassembled WGS sequence"/>
</dbReference>
<dbReference type="Pfam" id="PF00228">
    <property type="entry name" value="Bowman-Birk_leg"/>
    <property type="match status" value="1"/>
</dbReference>
<dbReference type="SUPFAM" id="SSF57247">
    <property type="entry name" value="Bowman-Birk inhibitor, BBI"/>
    <property type="match status" value="1"/>
</dbReference>
<keyword evidence="1 3" id="KW-0646">Protease inhibitor</keyword>
<keyword evidence="4" id="KW-0732">Signal</keyword>
<keyword evidence="2" id="KW-1015">Disulfide bond</keyword>
<name>A0AAP0JSA8_9MAGN</name>
<comment type="similarity">
    <text evidence="3">Belongs to the Bowman-Birk serine protease inhibitor family.</text>
</comment>
<evidence type="ECO:0000313" key="7">
    <source>
        <dbReference type="Proteomes" id="UP001417504"/>
    </source>
</evidence>
<keyword evidence="7" id="KW-1185">Reference proteome</keyword>
<dbReference type="SMART" id="SM00269">
    <property type="entry name" value="BowB"/>
    <property type="match status" value="1"/>
</dbReference>
<sequence length="146" mass="15232">MAALKLVMMGVVLVMVALLGASPPSVDARSHIPSILTTSESLENIDLDNVLVTDSNLNAKAISEVRSALDSLGVNKGLKAGPPCGCGGKNCCDLEICTLSCPPQCRCVDVGECCRAGCKKCVCTKSIPPQCRCMDITPYTHGVCNC</sequence>
<proteinExistence type="inferred from homology"/>
<protein>
    <recommendedName>
        <fullName evidence="5">Bowman-Birk serine protease inhibitors family domain-containing protein</fullName>
    </recommendedName>
</protein>